<accession>A0A2U8VPD3</accession>
<dbReference type="OrthoDB" id="7253658at2"/>
<dbReference type="Proteomes" id="UP000246058">
    <property type="component" value="Chromosome"/>
</dbReference>
<protein>
    <submittedName>
        <fullName evidence="3">MBL fold metallo-hydrolase</fullName>
    </submittedName>
</protein>
<feature type="compositionally biased region" description="Basic and acidic residues" evidence="1">
    <location>
        <begin position="9"/>
        <end position="26"/>
    </location>
</feature>
<evidence type="ECO:0000259" key="2">
    <source>
        <dbReference type="SMART" id="SM00849"/>
    </source>
</evidence>
<feature type="region of interest" description="Disordered" evidence="1">
    <location>
        <begin position="1"/>
        <end position="26"/>
    </location>
</feature>
<dbReference type="Gene3D" id="3.60.15.10">
    <property type="entry name" value="Ribonuclease Z/Hydroxyacylglutathione hydrolase-like"/>
    <property type="match status" value="1"/>
</dbReference>
<dbReference type="KEGG" id="meti:DK427_06435"/>
<proteinExistence type="predicted"/>
<evidence type="ECO:0000313" key="4">
    <source>
        <dbReference type="Proteomes" id="UP000246058"/>
    </source>
</evidence>
<name>A0A2U8VPD3_9HYPH</name>
<organism evidence="3 4">
    <name type="scientific">Methylobacterium radiodurans</name>
    <dbReference type="NCBI Taxonomy" id="2202828"/>
    <lineage>
        <taxon>Bacteria</taxon>
        <taxon>Pseudomonadati</taxon>
        <taxon>Pseudomonadota</taxon>
        <taxon>Alphaproteobacteria</taxon>
        <taxon>Hyphomicrobiales</taxon>
        <taxon>Methylobacteriaceae</taxon>
        <taxon>Methylobacterium</taxon>
    </lineage>
</organism>
<dbReference type="AlphaFoldDB" id="A0A2U8VPD3"/>
<dbReference type="InterPro" id="IPR036866">
    <property type="entry name" value="RibonucZ/Hydroxyglut_hydro"/>
</dbReference>
<evidence type="ECO:0000256" key="1">
    <source>
        <dbReference type="SAM" id="MobiDB-lite"/>
    </source>
</evidence>
<dbReference type="SUPFAM" id="SSF56281">
    <property type="entry name" value="Metallo-hydrolase/oxidoreductase"/>
    <property type="match status" value="1"/>
</dbReference>
<dbReference type="CDD" id="cd07721">
    <property type="entry name" value="yflN-like_MBL-fold"/>
    <property type="match status" value="1"/>
</dbReference>
<keyword evidence="3" id="KW-0378">Hydrolase</keyword>
<dbReference type="SMART" id="SM00849">
    <property type="entry name" value="Lactamase_B"/>
    <property type="match status" value="1"/>
</dbReference>
<dbReference type="EMBL" id="CP029551">
    <property type="protein sequence ID" value="AWN35410.1"/>
    <property type="molecule type" value="Genomic_DNA"/>
</dbReference>
<sequence length="296" mass="31980">MVQQIRVDPNARADDPRADAERDDATHEVRPDLAYQRHVIVNVAYIGRPGEAGWVLVDAGFPGTRARIEAAAEARFGGARPAAILLTHGHFDHVGVLEDLAAAWNVPVYAHRLERPYLDGSAAYPPGDASVGGGAMALASPLFPTKPVDVSAQLRDLPEDGNIPELPGWRWIHTPGHSPGHVSLWRESDRTVIAGDAFITTASESAYESIVQTPEIHGPPKYLTIDWPAARDSVRALAALMPDLAITGHGRALAGTELRRGLDALAADFDRIAVPDQGRYVERPRRAEDGSAYRTP</sequence>
<dbReference type="Pfam" id="PF00753">
    <property type="entry name" value="Lactamase_B"/>
    <property type="match status" value="1"/>
</dbReference>
<feature type="domain" description="Metallo-beta-lactamase" evidence="2">
    <location>
        <begin position="40"/>
        <end position="249"/>
    </location>
</feature>
<reference evidence="3 4" key="1">
    <citation type="submission" date="2018-05" db="EMBL/GenBank/DDBJ databases">
        <title>Complete Genome Sequence of Methylobacterium sp. 17Sr1-43.</title>
        <authorList>
            <person name="Srinivasan S."/>
        </authorList>
    </citation>
    <scope>NUCLEOTIDE SEQUENCE [LARGE SCALE GENOMIC DNA]</scope>
    <source>
        <strain evidence="3 4">17Sr1-43</strain>
    </source>
</reference>
<keyword evidence="4" id="KW-1185">Reference proteome</keyword>
<dbReference type="InterPro" id="IPR050855">
    <property type="entry name" value="NDM-1-like"/>
</dbReference>
<evidence type="ECO:0000313" key="3">
    <source>
        <dbReference type="EMBL" id="AWN35410.1"/>
    </source>
</evidence>
<dbReference type="RefSeq" id="WP_109950531.1">
    <property type="nucleotide sequence ID" value="NZ_CP029551.1"/>
</dbReference>
<dbReference type="GO" id="GO:0016787">
    <property type="term" value="F:hydrolase activity"/>
    <property type="evidence" value="ECO:0007669"/>
    <property type="project" value="UniProtKB-KW"/>
</dbReference>
<dbReference type="PANTHER" id="PTHR42951:SF17">
    <property type="entry name" value="METALLO-BETA-LACTAMASE DOMAIN-CONTAINING PROTEIN"/>
    <property type="match status" value="1"/>
</dbReference>
<dbReference type="PANTHER" id="PTHR42951">
    <property type="entry name" value="METALLO-BETA-LACTAMASE DOMAIN-CONTAINING"/>
    <property type="match status" value="1"/>
</dbReference>
<gene>
    <name evidence="3" type="ORF">DK427_06435</name>
</gene>
<dbReference type="InterPro" id="IPR001279">
    <property type="entry name" value="Metallo-B-lactamas"/>
</dbReference>